<dbReference type="Proteomes" id="UP000221734">
    <property type="component" value="Chromosome Kuenenia_stuttgartiensis_MBR1"/>
</dbReference>
<evidence type="ECO:0000313" key="5">
    <source>
        <dbReference type="EMBL" id="SOH03467.1"/>
    </source>
</evidence>
<dbReference type="AlphaFoldDB" id="A0A2C9CFE9"/>
<evidence type="ECO:0000259" key="4">
    <source>
        <dbReference type="Pfam" id="PF13380"/>
    </source>
</evidence>
<evidence type="ECO:0000256" key="1">
    <source>
        <dbReference type="ARBA" id="ARBA00022598"/>
    </source>
</evidence>
<dbReference type="KEGG" id="kst:KSMBR1_0956"/>
<protein>
    <submittedName>
        <fullName evidence="5">Fragment of pimeloyl-CoA synthetase (Part 1)</fullName>
        <ecNumber evidence="5">6.2.1.14</ecNumber>
    </submittedName>
</protein>
<keyword evidence="2" id="KW-0547">Nucleotide-binding</keyword>
<dbReference type="RefSeq" id="WP_157820393.1">
    <property type="nucleotide sequence ID" value="NZ_LT934425.1"/>
</dbReference>
<name>A0A2C9CFE9_KUEST</name>
<dbReference type="Pfam" id="PF13380">
    <property type="entry name" value="CoA_binding_2"/>
    <property type="match status" value="1"/>
</dbReference>
<dbReference type="InterPro" id="IPR051538">
    <property type="entry name" value="Acyl-CoA_Synth/Transferase"/>
</dbReference>
<evidence type="ECO:0000256" key="2">
    <source>
        <dbReference type="ARBA" id="ARBA00022741"/>
    </source>
</evidence>
<sequence length="54" mass="6101">MTTLKHFFSPKTVAVIGASREKGKVGHDIVKNLVQYGYQGTIYPVNQRRKILLV</sequence>
<evidence type="ECO:0000256" key="3">
    <source>
        <dbReference type="ARBA" id="ARBA00022840"/>
    </source>
</evidence>
<dbReference type="Gene3D" id="3.40.50.720">
    <property type="entry name" value="NAD(P)-binding Rossmann-like Domain"/>
    <property type="match status" value="1"/>
</dbReference>
<keyword evidence="3" id="KW-0067">ATP-binding</keyword>
<dbReference type="EMBL" id="LT934425">
    <property type="protein sequence ID" value="SOH03467.1"/>
    <property type="molecule type" value="Genomic_DNA"/>
</dbReference>
<dbReference type="PANTHER" id="PTHR43334:SF1">
    <property type="entry name" value="3-HYDROXYPROPIONATE--COA LIGASE [ADP-FORMING]"/>
    <property type="match status" value="1"/>
</dbReference>
<dbReference type="EC" id="6.2.1.14" evidence="5"/>
<gene>
    <name evidence="5" type="primary">pauA_1</name>
    <name evidence="5" type="ORF">KSMBR1_0956</name>
</gene>
<organism evidence="5 6">
    <name type="scientific">Kuenenia stuttgartiensis</name>
    <dbReference type="NCBI Taxonomy" id="174633"/>
    <lineage>
        <taxon>Bacteria</taxon>
        <taxon>Pseudomonadati</taxon>
        <taxon>Planctomycetota</taxon>
        <taxon>Candidatus Brocadiia</taxon>
        <taxon>Candidatus Brocadiales</taxon>
        <taxon>Candidatus Brocadiaceae</taxon>
        <taxon>Candidatus Kuenenia</taxon>
    </lineage>
</organism>
<dbReference type="SUPFAM" id="SSF51735">
    <property type="entry name" value="NAD(P)-binding Rossmann-fold domains"/>
    <property type="match status" value="1"/>
</dbReference>
<dbReference type="OrthoDB" id="9807426at2"/>
<accession>A0A2C9CFE9</accession>
<dbReference type="InterPro" id="IPR036291">
    <property type="entry name" value="NAD(P)-bd_dom_sf"/>
</dbReference>
<reference evidence="6" key="1">
    <citation type="submission" date="2017-10" db="EMBL/GenBank/DDBJ databases">
        <authorList>
            <person name="Frank J."/>
        </authorList>
    </citation>
    <scope>NUCLEOTIDE SEQUENCE [LARGE SCALE GENOMIC DNA]</scope>
</reference>
<proteinExistence type="predicted"/>
<keyword evidence="1 5" id="KW-0436">Ligase</keyword>
<dbReference type="InterPro" id="IPR003781">
    <property type="entry name" value="CoA-bd"/>
</dbReference>
<dbReference type="GO" id="GO:0042410">
    <property type="term" value="F:6-carboxyhexanoate-CoA ligase activity"/>
    <property type="evidence" value="ECO:0007669"/>
    <property type="project" value="UniProtKB-EC"/>
</dbReference>
<feature type="domain" description="CoA-binding" evidence="4">
    <location>
        <begin position="11"/>
        <end position="50"/>
    </location>
</feature>
<dbReference type="PANTHER" id="PTHR43334">
    <property type="entry name" value="ACETATE--COA LIGASE [ADP-FORMING]"/>
    <property type="match status" value="1"/>
</dbReference>
<dbReference type="GO" id="GO:0005524">
    <property type="term" value="F:ATP binding"/>
    <property type="evidence" value="ECO:0007669"/>
    <property type="project" value="UniProtKB-KW"/>
</dbReference>
<keyword evidence="6" id="KW-1185">Reference proteome</keyword>
<evidence type="ECO:0000313" key="6">
    <source>
        <dbReference type="Proteomes" id="UP000221734"/>
    </source>
</evidence>